<dbReference type="EMBL" id="CAADFE010000037">
    <property type="protein sequence ID" value="VFJ72760.1"/>
    <property type="molecule type" value="Genomic_DNA"/>
</dbReference>
<evidence type="ECO:0000259" key="1">
    <source>
        <dbReference type="Pfam" id="PF18480"/>
    </source>
</evidence>
<sequence>MRFLVDAQLPRRLADWLRARGFDAIHTLDMPAANATSDKDIVDRADREGRVVVTKDDDFVRSFIVSGKPRRLWLISTGNIRNDDLESLITENIHKIANALTSARFIELSRNELTIHE</sequence>
<name>A0A450TUS3_9GAMM</name>
<dbReference type="Pfam" id="PF18480">
    <property type="entry name" value="DUF5615"/>
    <property type="match status" value="1"/>
</dbReference>
<dbReference type="InterPro" id="IPR041049">
    <property type="entry name" value="DUF5615"/>
</dbReference>
<accession>A0A450TUS3</accession>
<reference evidence="2" key="1">
    <citation type="submission" date="2019-02" db="EMBL/GenBank/DDBJ databases">
        <authorList>
            <person name="Gruber-Vodicka R. H."/>
            <person name="Seah K. B. B."/>
        </authorList>
    </citation>
    <scope>NUCLEOTIDE SEQUENCE</scope>
    <source>
        <strain evidence="2">BECK_BZ131</strain>
    </source>
</reference>
<proteinExistence type="predicted"/>
<evidence type="ECO:0000313" key="2">
    <source>
        <dbReference type="EMBL" id="VFJ72760.1"/>
    </source>
</evidence>
<organism evidence="2">
    <name type="scientific">Candidatus Kentrum sp. FW</name>
    <dbReference type="NCBI Taxonomy" id="2126338"/>
    <lineage>
        <taxon>Bacteria</taxon>
        <taxon>Pseudomonadati</taxon>
        <taxon>Pseudomonadota</taxon>
        <taxon>Gammaproteobacteria</taxon>
        <taxon>Candidatus Kentrum</taxon>
    </lineage>
</organism>
<protein>
    <submittedName>
        <fullName evidence="2">Predicted nuclease, contains PIN domain, potential toxin-antitoxin system component</fullName>
    </submittedName>
</protein>
<feature type="domain" description="DUF5615" evidence="1">
    <location>
        <begin position="1"/>
        <end position="109"/>
    </location>
</feature>
<dbReference type="AlphaFoldDB" id="A0A450TUS3"/>
<gene>
    <name evidence="2" type="ORF">BECKFW1821C_GA0114237_10375</name>
</gene>